<sequence length="429" mass="47361">MAATKSSTKKKPKPAASDSKDSKPKEKSSTRRRKTVESEDLSDEGDGDGSEGETEGKNKKTGSKKAKNTRINWDVSLQEAIVTAIEEHKPIKQKLYPPPGANPSTADGGGNKKTVAHWAICEEVFSEHPVYKDAFKAALDANPSTPSGKKIRDSWSGGIKAQLRRMEIKTNEIRNAMGQTGMGLTSADDIDMSIDSSVTNAWQMYGEKYPWFFRFRDIIGERPNLVLTGVGNSSTPINLDGDSALDDLDSSVPPTSDHDADMAEDVKVDAGDEFEEQDKAGGEEARKSWDIENEKVDGADGESDLLEIKGEVQKSNKRKADEPAATPGTAKKTAPRKGESKPAAPAKSSSVKRSRMDELSEIAKAEEVTRQEELRVESKRMDGESQKYRVFESVSKMKHEGKMKRFEMKMELRRQELEYKNIREKVGPA</sequence>
<dbReference type="EMBL" id="JBBXMP010000185">
    <property type="protein sequence ID" value="KAL0060244.1"/>
    <property type="molecule type" value="Genomic_DNA"/>
</dbReference>
<feature type="region of interest" description="Disordered" evidence="1">
    <location>
        <begin position="92"/>
        <end position="111"/>
    </location>
</feature>
<feature type="compositionally biased region" description="Basic and acidic residues" evidence="1">
    <location>
        <begin position="18"/>
        <end position="29"/>
    </location>
</feature>
<organism evidence="2 3">
    <name type="scientific">Marasmius tenuissimus</name>
    <dbReference type="NCBI Taxonomy" id="585030"/>
    <lineage>
        <taxon>Eukaryota</taxon>
        <taxon>Fungi</taxon>
        <taxon>Dikarya</taxon>
        <taxon>Basidiomycota</taxon>
        <taxon>Agaricomycotina</taxon>
        <taxon>Agaricomycetes</taxon>
        <taxon>Agaricomycetidae</taxon>
        <taxon>Agaricales</taxon>
        <taxon>Marasmiineae</taxon>
        <taxon>Marasmiaceae</taxon>
        <taxon>Marasmius</taxon>
    </lineage>
</organism>
<evidence type="ECO:0000256" key="1">
    <source>
        <dbReference type="SAM" id="MobiDB-lite"/>
    </source>
</evidence>
<feature type="compositionally biased region" description="Basic and acidic residues" evidence="1">
    <location>
        <begin position="306"/>
        <end position="322"/>
    </location>
</feature>
<protein>
    <recommendedName>
        <fullName evidence="4">No apical meristem-associated C-terminal domain-containing protein</fullName>
    </recommendedName>
</protein>
<gene>
    <name evidence="2" type="ORF">AAF712_012954</name>
</gene>
<proteinExistence type="predicted"/>
<feature type="region of interest" description="Disordered" evidence="1">
    <location>
        <begin position="234"/>
        <end position="261"/>
    </location>
</feature>
<reference evidence="2 3" key="1">
    <citation type="submission" date="2024-05" db="EMBL/GenBank/DDBJ databases">
        <title>A draft genome resource for the thread blight pathogen Marasmius tenuissimus strain MS-2.</title>
        <authorList>
            <person name="Yulfo-Soto G.E."/>
            <person name="Baruah I.K."/>
            <person name="Amoako-Attah I."/>
            <person name="Bukari Y."/>
            <person name="Meinhardt L.W."/>
            <person name="Bailey B.A."/>
            <person name="Cohen S.P."/>
        </authorList>
    </citation>
    <scope>NUCLEOTIDE SEQUENCE [LARGE SCALE GENOMIC DNA]</scope>
    <source>
        <strain evidence="2 3">MS-2</strain>
    </source>
</reference>
<accession>A0ABR2ZGE2</accession>
<feature type="compositionally biased region" description="Basic and acidic residues" evidence="1">
    <location>
        <begin position="277"/>
        <end position="298"/>
    </location>
</feature>
<comment type="caution">
    <text evidence="2">The sequence shown here is derived from an EMBL/GenBank/DDBJ whole genome shotgun (WGS) entry which is preliminary data.</text>
</comment>
<evidence type="ECO:0008006" key="4">
    <source>
        <dbReference type="Google" id="ProtNLM"/>
    </source>
</evidence>
<evidence type="ECO:0000313" key="3">
    <source>
        <dbReference type="Proteomes" id="UP001437256"/>
    </source>
</evidence>
<keyword evidence="3" id="KW-1185">Reference proteome</keyword>
<feature type="compositionally biased region" description="Low complexity" evidence="1">
    <location>
        <begin position="323"/>
        <end position="332"/>
    </location>
</feature>
<evidence type="ECO:0000313" key="2">
    <source>
        <dbReference type="EMBL" id="KAL0060244.1"/>
    </source>
</evidence>
<feature type="region of interest" description="Disordered" evidence="1">
    <location>
        <begin position="273"/>
        <end position="357"/>
    </location>
</feature>
<dbReference type="Proteomes" id="UP001437256">
    <property type="component" value="Unassembled WGS sequence"/>
</dbReference>
<name>A0ABR2ZGE2_9AGAR</name>
<feature type="region of interest" description="Disordered" evidence="1">
    <location>
        <begin position="1"/>
        <end position="67"/>
    </location>
</feature>
<feature type="compositionally biased region" description="Acidic residues" evidence="1">
    <location>
        <begin position="38"/>
        <end position="53"/>
    </location>
</feature>
<feature type="compositionally biased region" description="Low complexity" evidence="1">
    <location>
        <begin position="341"/>
        <end position="351"/>
    </location>
</feature>